<feature type="domain" description="FAD/NAD(P)-binding" evidence="18">
    <location>
        <begin position="5"/>
        <end position="335"/>
    </location>
</feature>
<dbReference type="NCBIfam" id="TIGR01350">
    <property type="entry name" value="lipoamide_DH"/>
    <property type="match status" value="1"/>
</dbReference>
<keyword evidence="20" id="KW-1185">Reference proteome</keyword>
<evidence type="ECO:0000256" key="13">
    <source>
        <dbReference type="PIRSR" id="PIRSR000350-2"/>
    </source>
</evidence>
<keyword evidence="10" id="KW-1015">Disulfide bond</keyword>
<evidence type="ECO:0000259" key="18">
    <source>
        <dbReference type="Pfam" id="PF07992"/>
    </source>
</evidence>
<feature type="domain" description="Pyridine nucleotide-disulphide oxidoreductase dimerisation" evidence="17">
    <location>
        <begin position="354"/>
        <end position="463"/>
    </location>
</feature>
<feature type="binding site" evidence="14">
    <location>
        <position position="211"/>
    </location>
    <ligand>
        <name>NAD(+)</name>
        <dbReference type="ChEBI" id="CHEBI:57540"/>
    </ligand>
</feature>
<feature type="active site" description="Proton acceptor" evidence="13">
    <location>
        <position position="452"/>
    </location>
</feature>
<dbReference type="PANTHER" id="PTHR22912:SF224">
    <property type="entry name" value="DIHYDROLIPOYL DEHYDROGENASE"/>
    <property type="match status" value="1"/>
</dbReference>
<evidence type="ECO:0000256" key="5">
    <source>
        <dbReference type="ARBA" id="ARBA00022490"/>
    </source>
</evidence>
<dbReference type="Pfam" id="PF07992">
    <property type="entry name" value="Pyr_redox_2"/>
    <property type="match status" value="1"/>
</dbReference>
<dbReference type="eggNOG" id="COG1249">
    <property type="taxonomic scope" value="Bacteria"/>
</dbReference>
<keyword evidence="14" id="KW-0547">Nucleotide-binding</keyword>
<dbReference type="InterPro" id="IPR016156">
    <property type="entry name" value="FAD/NAD-linked_Rdtase_dimer_sf"/>
</dbReference>
<keyword evidence="6 16" id="KW-0285">Flavoprotein</keyword>
<dbReference type="GO" id="GO:0006103">
    <property type="term" value="P:2-oxoglutarate metabolic process"/>
    <property type="evidence" value="ECO:0007669"/>
    <property type="project" value="TreeGrafter"/>
</dbReference>
<name>A0A266Q6B9_9GAMM</name>
<evidence type="ECO:0000259" key="17">
    <source>
        <dbReference type="Pfam" id="PF02852"/>
    </source>
</evidence>
<dbReference type="EC" id="1.8.1.4" evidence="3 16"/>
<feature type="binding site" evidence="14">
    <location>
        <begin position="326"/>
        <end position="329"/>
    </location>
    <ligand>
        <name>FAD</name>
        <dbReference type="ChEBI" id="CHEBI:57692"/>
    </ligand>
</feature>
<evidence type="ECO:0000313" key="20">
    <source>
        <dbReference type="Proteomes" id="UP000216101"/>
    </source>
</evidence>
<evidence type="ECO:0000256" key="2">
    <source>
        <dbReference type="ARBA" id="ARBA00007532"/>
    </source>
</evidence>
<dbReference type="Gene3D" id="3.30.390.30">
    <property type="match status" value="1"/>
</dbReference>
<dbReference type="InterPro" id="IPR001100">
    <property type="entry name" value="Pyr_nuc-diS_OxRdtase"/>
</dbReference>
<feature type="binding site" evidence="14">
    <location>
        <position position="58"/>
    </location>
    <ligand>
        <name>FAD</name>
        <dbReference type="ChEBI" id="CHEBI:57692"/>
    </ligand>
</feature>
<comment type="miscellaneous">
    <text evidence="16">The active site is a redox-active disulfide bond.</text>
</comment>
<organism evidence="19 20">
    <name type="scientific">Cellvibrio mixtus</name>
    <dbReference type="NCBI Taxonomy" id="39650"/>
    <lineage>
        <taxon>Bacteria</taxon>
        <taxon>Pseudomonadati</taxon>
        <taxon>Pseudomonadota</taxon>
        <taxon>Gammaproteobacteria</taxon>
        <taxon>Cellvibrionales</taxon>
        <taxon>Cellvibrionaceae</taxon>
        <taxon>Cellvibrio</taxon>
    </lineage>
</organism>
<comment type="similarity">
    <text evidence="2 16">Belongs to the class-I pyridine nucleotide-disulfide oxidoreductase family.</text>
</comment>
<evidence type="ECO:0000256" key="3">
    <source>
        <dbReference type="ARBA" id="ARBA00012608"/>
    </source>
</evidence>
<dbReference type="PRINTS" id="PR00368">
    <property type="entry name" value="FADPNR"/>
</dbReference>
<evidence type="ECO:0000256" key="6">
    <source>
        <dbReference type="ARBA" id="ARBA00022630"/>
    </source>
</evidence>
<evidence type="ECO:0000313" key="19">
    <source>
        <dbReference type="EMBL" id="OZY84879.1"/>
    </source>
</evidence>
<keyword evidence="11 16" id="KW-0676">Redox-active center</keyword>
<dbReference type="FunFam" id="3.30.390.30:FF:000001">
    <property type="entry name" value="Dihydrolipoyl dehydrogenase"/>
    <property type="match status" value="1"/>
</dbReference>
<evidence type="ECO:0000256" key="16">
    <source>
        <dbReference type="RuleBase" id="RU003692"/>
    </source>
</evidence>
<feature type="binding site" evidence="14">
    <location>
        <position position="122"/>
    </location>
    <ligand>
        <name>FAD</name>
        <dbReference type="ChEBI" id="CHEBI:57692"/>
    </ligand>
</feature>
<dbReference type="SUPFAM" id="SSF55424">
    <property type="entry name" value="FAD/NAD-linked reductases, dimerisation (C-terminal) domain"/>
    <property type="match status" value="1"/>
</dbReference>
<evidence type="ECO:0000256" key="8">
    <source>
        <dbReference type="ARBA" id="ARBA00023002"/>
    </source>
</evidence>
<evidence type="ECO:0000256" key="12">
    <source>
        <dbReference type="ARBA" id="ARBA00049187"/>
    </source>
</evidence>
<dbReference type="SUPFAM" id="SSF51905">
    <property type="entry name" value="FAD/NAD(P)-binding domain"/>
    <property type="match status" value="1"/>
</dbReference>
<keyword evidence="8 16" id="KW-0560">Oxidoreductase</keyword>
<dbReference type="RefSeq" id="WP_078042631.1">
    <property type="nucleotide sequence ID" value="NZ_NHNI01000002.1"/>
</dbReference>
<dbReference type="EMBL" id="NHNI01000002">
    <property type="protein sequence ID" value="OZY84879.1"/>
    <property type="molecule type" value="Genomic_DNA"/>
</dbReference>
<feature type="binding site" evidence="14">
    <location>
        <position position="320"/>
    </location>
    <ligand>
        <name>FAD</name>
        <dbReference type="ChEBI" id="CHEBI:57692"/>
    </ligand>
</feature>
<feature type="binding site" evidence="14">
    <location>
        <begin position="188"/>
        <end position="195"/>
    </location>
    <ligand>
        <name>NAD(+)</name>
        <dbReference type="ChEBI" id="CHEBI:57540"/>
    </ligand>
</feature>
<evidence type="ECO:0000256" key="10">
    <source>
        <dbReference type="ARBA" id="ARBA00023157"/>
    </source>
</evidence>
<evidence type="ECO:0000256" key="7">
    <source>
        <dbReference type="ARBA" id="ARBA00022827"/>
    </source>
</evidence>
<gene>
    <name evidence="19" type="ORF">CBP51_17100</name>
</gene>
<reference evidence="20" key="1">
    <citation type="submission" date="2017-05" db="EMBL/GenBank/DDBJ databases">
        <authorList>
            <person name="Barney B.M."/>
        </authorList>
    </citation>
    <scope>NUCLEOTIDE SEQUENCE [LARGE SCALE GENOMIC DNA]</scope>
    <source>
        <strain evidence="20">PSBB022</strain>
    </source>
</reference>
<dbReference type="InterPro" id="IPR036188">
    <property type="entry name" value="FAD/NAD-bd_sf"/>
</dbReference>
<dbReference type="InterPro" id="IPR012999">
    <property type="entry name" value="Pyr_OxRdtase_I_AS"/>
</dbReference>
<dbReference type="PIRSF" id="PIRSF000350">
    <property type="entry name" value="Mercury_reductase_MerA"/>
    <property type="match status" value="1"/>
</dbReference>
<dbReference type="PANTHER" id="PTHR22912">
    <property type="entry name" value="DISULFIDE OXIDOREDUCTASE"/>
    <property type="match status" value="1"/>
</dbReference>
<comment type="catalytic activity">
    <reaction evidence="12 16">
        <text>N(6)-[(R)-dihydrolipoyl]-L-lysyl-[protein] + NAD(+) = N(6)-[(R)-lipoyl]-L-lysyl-[protein] + NADH + H(+)</text>
        <dbReference type="Rhea" id="RHEA:15045"/>
        <dbReference type="Rhea" id="RHEA-COMP:10474"/>
        <dbReference type="Rhea" id="RHEA-COMP:10475"/>
        <dbReference type="ChEBI" id="CHEBI:15378"/>
        <dbReference type="ChEBI" id="CHEBI:57540"/>
        <dbReference type="ChEBI" id="CHEBI:57945"/>
        <dbReference type="ChEBI" id="CHEBI:83099"/>
        <dbReference type="ChEBI" id="CHEBI:83100"/>
        <dbReference type="EC" id="1.8.1.4"/>
    </reaction>
</comment>
<dbReference type="InterPro" id="IPR006258">
    <property type="entry name" value="Lipoamide_DH"/>
</dbReference>
<dbReference type="GO" id="GO:0004148">
    <property type="term" value="F:dihydrolipoyl dehydrogenase (NADH) activity"/>
    <property type="evidence" value="ECO:0007669"/>
    <property type="project" value="UniProtKB-EC"/>
</dbReference>
<dbReference type="PRINTS" id="PR00411">
    <property type="entry name" value="PNDRDTASEI"/>
</dbReference>
<evidence type="ECO:0000256" key="9">
    <source>
        <dbReference type="ARBA" id="ARBA00023027"/>
    </source>
</evidence>
<dbReference type="Proteomes" id="UP000216101">
    <property type="component" value="Unassembled WGS sequence"/>
</dbReference>
<comment type="cofactor">
    <cofactor evidence="14 16">
        <name>FAD</name>
        <dbReference type="ChEBI" id="CHEBI:57692"/>
    </cofactor>
    <text evidence="14 16">Binds 1 FAD per subunit.</text>
</comment>
<feature type="binding site" evidence="14">
    <location>
        <position position="279"/>
    </location>
    <ligand>
        <name>NAD(+)</name>
        <dbReference type="ChEBI" id="CHEBI:57540"/>
    </ligand>
</feature>
<comment type="caution">
    <text evidence="19">The sequence shown here is derived from an EMBL/GenBank/DDBJ whole genome shotgun (WGS) entry which is preliminary data.</text>
</comment>
<dbReference type="InterPro" id="IPR004099">
    <property type="entry name" value="Pyr_nucl-diS_OxRdtase_dimer"/>
</dbReference>
<accession>A0A266Q6B9</accession>
<evidence type="ECO:0000256" key="1">
    <source>
        <dbReference type="ARBA" id="ARBA00004496"/>
    </source>
</evidence>
<comment type="subcellular location">
    <subcellularLocation>
        <location evidence="1">Cytoplasm</location>
    </subcellularLocation>
</comment>
<dbReference type="GO" id="GO:0005737">
    <property type="term" value="C:cytoplasm"/>
    <property type="evidence" value="ECO:0007669"/>
    <property type="project" value="UniProtKB-SubCell"/>
</dbReference>
<evidence type="ECO:0000256" key="14">
    <source>
        <dbReference type="PIRSR" id="PIRSR000350-3"/>
    </source>
</evidence>
<protein>
    <recommendedName>
        <fullName evidence="4 16">Dihydrolipoyl dehydrogenase</fullName>
        <ecNumber evidence="3 16">1.8.1.4</ecNumber>
    </recommendedName>
</protein>
<dbReference type="InterPro" id="IPR023753">
    <property type="entry name" value="FAD/NAD-binding_dom"/>
</dbReference>
<sequence>MSEKFDVVVIGSGPAGYVAAIRAAQLGLKTACVEKWRNEEGKGVNGGTCLNVGCIPSKALLDSSYKYHEAKDDFAIHGITASGVEINVPSMIARKAQIVKNLTGGIAALFKANGVTSVFGTGKLLAGRKVEVTDFEGKVSVLEADNVILASGSSPINIPVAPVDNDVIVNSTGALEFQSVPPRLGVIGAGVIGLELGSVWNRLGSKVVVLEALDSFLAIMDQQIAKETQKILTKQGLDIRTSSRVTGSKVNGKEVTVTYLDKDGKEQQETFDKLIVCVGRRPFTENLLAADSGVNLDERGFIFVNEQCETNAPGVWAIGDVVRGPMLAHKGSEEGVMVAERIAGQKSQINYDIIPNVIYTHPEVASVGKTEEQVKASGEPYNVGTFPFAASGRAMAANETQGLVKIIAHAETDRILGAHIVGPSAADLVQQVAIAMEFGSSAEDLGMMVFGHPTLSEAIHEAALAVHGHAIHVANKKKR</sequence>
<feature type="disulfide bond" description="Redox-active" evidence="15">
    <location>
        <begin position="49"/>
        <end position="54"/>
    </location>
</feature>
<evidence type="ECO:0000256" key="15">
    <source>
        <dbReference type="PIRSR" id="PIRSR000350-4"/>
    </source>
</evidence>
<dbReference type="InterPro" id="IPR050151">
    <property type="entry name" value="Class-I_Pyr_Nuc-Dis_Oxidored"/>
</dbReference>
<dbReference type="PROSITE" id="PS00076">
    <property type="entry name" value="PYRIDINE_REDOX_1"/>
    <property type="match status" value="1"/>
</dbReference>
<evidence type="ECO:0000256" key="11">
    <source>
        <dbReference type="ARBA" id="ARBA00023284"/>
    </source>
</evidence>
<keyword evidence="7 14" id="KW-0274">FAD</keyword>
<dbReference type="STRING" id="1209072.GCA_000766945_01016"/>
<dbReference type="Gene3D" id="3.50.50.60">
    <property type="entry name" value="FAD/NAD(P)-binding domain"/>
    <property type="match status" value="2"/>
</dbReference>
<dbReference type="GO" id="GO:0050660">
    <property type="term" value="F:flavin adenine dinucleotide binding"/>
    <property type="evidence" value="ECO:0007669"/>
    <property type="project" value="InterPro"/>
</dbReference>
<dbReference type="AlphaFoldDB" id="A0A266Q6B9"/>
<evidence type="ECO:0000256" key="4">
    <source>
        <dbReference type="ARBA" id="ARBA00016961"/>
    </source>
</evidence>
<keyword evidence="9 14" id="KW-0520">NAD</keyword>
<proteinExistence type="inferred from homology"/>
<keyword evidence="5" id="KW-0963">Cytoplasm</keyword>
<dbReference type="Pfam" id="PF02852">
    <property type="entry name" value="Pyr_redox_dim"/>
    <property type="match status" value="1"/>
</dbReference>